<dbReference type="FunFam" id="3.40.140.10:FF:000005">
    <property type="entry name" value="tRNA-specific adenosine deaminase"/>
    <property type="match status" value="1"/>
</dbReference>
<comment type="similarity">
    <text evidence="1">Belongs to the cytidine and deoxycytidylate deaminase family. ADAT2 subfamily.</text>
</comment>
<keyword evidence="11" id="KW-1185">Reference proteome</keyword>
<dbReference type="SUPFAM" id="SSF53927">
    <property type="entry name" value="Cytidine deaminase-like"/>
    <property type="match status" value="1"/>
</dbReference>
<name>A0A432VQ03_9GAMM</name>
<evidence type="ECO:0000256" key="2">
    <source>
        <dbReference type="ARBA" id="ARBA00011738"/>
    </source>
</evidence>
<dbReference type="InterPro" id="IPR016192">
    <property type="entry name" value="APOBEC/CMP_deaminase_Zn-bd"/>
</dbReference>
<dbReference type="PANTHER" id="PTHR11079:SF202">
    <property type="entry name" value="TRNA-SPECIFIC ADENOSINE DEAMINASE"/>
    <property type="match status" value="1"/>
</dbReference>
<evidence type="ECO:0000256" key="4">
    <source>
        <dbReference type="ARBA" id="ARBA00022723"/>
    </source>
</evidence>
<keyword evidence="6 8" id="KW-0862">Zinc</keyword>
<evidence type="ECO:0000256" key="5">
    <source>
        <dbReference type="ARBA" id="ARBA00022801"/>
    </source>
</evidence>
<keyword evidence="4 8" id="KW-0479">Metal-binding</keyword>
<comment type="cofactor">
    <cofactor evidence="8">
        <name>Zn(2+)</name>
        <dbReference type="ChEBI" id="CHEBI:29105"/>
    </cofactor>
    <text evidence="8">Binds 1 zinc ion per subunit.</text>
</comment>
<feature type="active site" description="Proton donor" evidence="8">
    <location>
        <position position="61"/>
    </location>
</feature>
<comment type="caution">
    <text evidence="10">The sequence shown here is derived from an EMBL/GenBank/DDBJ whole genome shotgun (WGS) entry which is preliminary data.</text>
</comment>
<keyword evidence="3 8" id="KW-0819">tRNA processing</keyword>
<protein>
    <recommendedName>
        <fullName evidence="8">tRNA-specific adenosine deaminase</fullName>
        <ecNumber evidence="8">3.5.4.33</ecNumber>
    </recommendedName>
</protein>
<dbReference type="Gene3D" id="3.40.140.10">
    <property type="entry name" value="Cytidine Deaminase, domain 2"/>
    <property type="match status" value="1"/>
</dbReference>
<dbReference type="PANTHER" id="PTHR11079">
    <property type="entry name" value="CYTOSINE DEAMINASE FAMILY MEMBER"/>
    <property type="match status" value="1"/>
</dbReference>
<sequence length="169" mass="18220">MSEVNSLAEDTVFMREAMALAAQAEADGEVPVGAVLVYRGEIIGRGRNRVIGGLDPSLHAEMEAIREGAAAIGNYRLLDTTLYVTLEPCPMCAGLLVHSRIGRLVYGAYDLKTGAAGSLMDLVRHPQLNHQIDVTAGVLEDECATQLSTFFQRQRAHKKALKAKLKGGE</sequence>
<evidence type="ECO:0000256" key="3">
    <source>
        <dbReference type="ARBA" id="ARBA00022694"/>
    </source>
</evidence>
<organism evidence="10 11">
    <name type="scientific">Aliidiomarina haloalkalitolerans</name>
    <dbReference type="NCBI Taxonomy" id="859059"/>
    <lineage>
        <taxon>Bacteria</taxon>
        <taxon>Pseudomonadati</taxon>
        <taxon>Pseudomonadota</taxon>
        <taxon>Gammaproteobacteria</taxon>
        <taxon>Alteromonadales</taxon>
        <taxon>Idiomarinaceae</taxon>
        <taxon>Aliidiomarina</taxon>
    </lineage>
</organism>
<dbReference type="EMBL" id="PIPI01000010">
    <property type="protein sequence ID" value="RUO18254.1"/>
    <property type="molecule type" value="Genomic_DNA"/>
</dbReference>
<feature type="binding site" evidence="8">
    <location>
        <position position="92"/>
    </location>
    <ligand>
        <name>Zn(2+)</name>
        <dbReference type="ChEBI" id="CHEBI:29105"/>
        <note>catalytic</note>
    </ligand>
</feature>
<dbReference type="RefSeq" id="WP_126794340.1">
    <property type="nucleotide sequence ID" value="NZ_PIPI01000010.1"/>
</dbReference>
<dbReference type="InterPro" id="IPR016193">
    <property type="entry name" value="Cytidine_deaminase-like"/>
</dbReference>
<feature type="domain" description="CMP/dCMP-type deaminase" evidence="9">
    <location>
        <begin position="8"/>
        <end position="119"/>
    </location>
</feature>
<dbReference type="InterPro" id="IPR028883">
    <property type="entry name" value="tRNA_aden_deaminase"/>
</dbReference>
<dbReference type="CDD" id="cd01285">
    <property type="entry name" value="nucleoside_deaminase"/>
    <property type="match status" value="1"/>
</dbReference>
<dbReference type="Proteomes" id="UP000288212">
    <property type="component" value="Unassembled WGS sequence"/>
</dbReference>
<reference evidence="10 11" key="1">
    <citation type="journal article" date="2011" name="Front. Microbiol.">
        <title>Genomic signatures of strain selection and enhancement in Bacillus atrophaeus var. globigii, a historical biowarfare simulant.</title>
        <authorList>
            <person name="Gibbons H.S."/>
            <person name="Broomall S.M."/>
            <person name="McNew L.A."/>
            <person name="Daligault H."/>
            <person name="Chapman C."/>
            <person name="Bruce D."/>
            <person name="Karavis M."/>
            <person name="Krepps M."/>
            <person name="McGregor P.A."/>
            <person name="Hong C."/>
            <person name="Park K.H."/>
            <person name="Akmal A."/>
            <person name="Feldman A."/>
            <person name="Lin J.S."/>
            <person name="Chang W.E."/>
            <person name="Higgs B.W."/>
            <person name="Demirev P."/>
            <person name="Lindquist J."/>
            <person name="Liem A."/>
            <person name="Fochler E."/>
            <person name="Read T.D."/>
            <person name="Tapia R."/>
            <person name="Johnson S."/>
            <person name="Bishop-Lilly K.A."/>
            <person name="Detter C."/>
            <person name="Han C."/>
            <person name="Sozhamannan S."/>
            <person name="Rosenzweig C.N."/>
            <person name="Skowronski E.W."/>
        </authorList>
    </citation>
    <scope>NUCLEOTIDE SEQUENCE [LARGE SCALE GENOMIC DNA]</scope>
    <source>
        <strain evidence="10 11">AK5</strain>
    </source>
</reference>
<gene>
    <name evidence="8" type="primary">tadA</name>
    <name evidence="10" type="ORF">CWE06_11425</name>
</gene>
<dbReference type="NCBIfam" id="NF008113">
    <property type="entry name" value="PRK10860.1"/>
    <property type="match status" value="1"/>
</dbReference>
<evidence type="ECO:0000256" key="8">
    <source>
        <dbReference type="HAMAP-Rule" id="MF_00972"/>
    </source>
</evidence>
<comment type="subunit">
    <text evidence="2 8">Homodimer.</text>
</comment>
<dbReference type="PROSITE" id="PS51747">
    <property type="entry name" value="CYT_DCMP_DEAMINASES_2"/>
    <property type="match status" value="1"/>
</dbReference>
<dbReference type="GO" id="GO:0052717">
    <property type="term" value="F:tRNA-specific adenosine-34 deaminase activity"/>
    <property type="evidence" value="ECO:0007669"/>
    <property type="project" value="UniProtKB-UniRule"/>
</dbReference>
<dbReference type="AlphaFoldDB" id="A0A432VQ03"/>
<dbReference type="EC" id="3.5.4.33" evidence="8"/>
<comment type="function">
    <text evidence="8">Catalyzes the deamination of adenosine to inosine at the wobble position 34 of tRNA(Arg2).</text>
</comment>
<dbReference type="GO" id="GO:0002100">
    <property type="term" value="P:tRNA wobble adenosine to inosine editing"/>
    <property type="evidence" value="ECO:0007669"/>
    <property type="project" value="UniProtKB-UniRule"/>
</dbReference>
<evidence type="ECO:0000313" key="10">
    <source>
        <dbReference type="EMBL" id="RUO18254.1"/>
    </source>
</evidence>
<feature type="binding site" evidence="8">
    <location>
        <position position="89"/>
    </location>
    <ligand>
        <name>Zn(2+)</name>
        <dbReference type="ChEBI" id="CHEBI:29105"/>
        <note>catalytic</note>
    </ligand>
</feature>
<evidence type="ECO:0000313" key="11">
    <source>
        <dbReference type="Proteomes" id="UP000288212"/>
    </source>
</evidence>
<dbReference type="GO" id="GO:0008270">
    <property type="term" value="F:zinc ion binding"/>
    <property type="evidence" value="ECO:0007669"/>
    <property type="project" value="UniProtKB-UniRule"/>
</dbReference>
<dbReference type="InterPro" id="IPR002125">
    <property type="entry name" value="CMP_dCMP_dom"/>
</dbReference>
<dbReference type="Pfam" id="PF00383">
    <property type="entry name" value="dCMP_cyt_deam_1"/>
    <property type="match status" value="1"/>
</dbReference>
<dbReference type="PROSITE" id="PS00903">
    <property type="entry name" value="CYT_DCMP_DEAMINASES_1"/>
    <property type="match status" value="1"/>
</dbReference>
<evidence type="ECO:0000256" key="6">
    <source>
        <dbReference type="ARBA" id="ARBA00022833"/>
    </source>
</evidence>
<evidence type="ECO:0000256" key="1">
    <source>
        <dbReference type="ARBA" id="ARBA00010669"/>
    </source>
</evidence>
<evidence type="ECO:0000256" key="7">
    <source>
        <dbReference type="ARBA" id="ARBA00048045"/>
    </source>
</evidence>
<dbReference type="OrthoDB" id="9802676at2"/>
<proteinExistence type="inferred from homology"/>
<keyword evidence="5 8" id="KW-0378">Hydrolase</keyword>
<evidence type="ECO:0000259" key="9">
    <source>
        <dbReference type="PROSITE" id="PS51747"/>
    </source>
</evidence>
<comment type="catalytic activity">
    <reaction evidence="7 8">
        <text>adenosine(34) in tRNA + H2O + H(+) = inosine(34) in tRNA + NH4(+)</text>
        <dbReference type="Rhea" id="RHEA:43168"/>
        <dbReference type="Rhea" id="RHEA-COMP:10373"/>
        <dbReference type="Rhea" id="RHEA-COMP:10374"/>
        <dbReference type="ChEBI" id="CHEBI:15377"/>
        <dbReference type="ChEBI" id="CHEBI:15378"/>
        <dbReference type="ChEBI" id="CHEBI:28938"/>
        <dbReference type="ChEBI" id="CHEBI:74411"/>
        <dbReference type="ChEBI" id="CHEBI:82852"/>
        <dbReference type="EC" id="3.5.4.33"/>
    </reaction>
</comment>
<dbReference type="HAMAP" id="MF_00972">
    <property type="entry name" value="tRNA_aden_deaminase"/>
    <property type="match status" value="1"/>
</dbReference>
<accession>A0A432VQ03</accession>
<feature type="binding site" evidence="8">
    <location>
        <position position="59"/>
    </location>
    <ligand>
        <name>Zn(2+)</name>
        <dbReference type="ChEBI" id="CHEBI:29105"/>
        <note>catalytic</note>
    </ligand>
</feature>